<sequence length="494" mass="57217">MSRAAKRAHKNGEPSFKCVRTNLNAAFEIPEPVYIWYMTTVKIKEHLHTIEIVTDAIPIGEEEGEFVQLVPKNKTVMYVNETNPLKPVVRFRHAELPKFGIVGYTLGKKEDTIVDMKFSLSVKDHETLERKKYSMVDEEILADKFTKHALRDQHHMWLRREKDGTGNKSSSVDSLLKKKAEFEKVLEDNPSNERVKQLIAETEEDIKEAEYNERTEQTGNKTQNSVKLLGLKAKELQTITTHFARMDVDQSGTITVKEFFEYIDIEMDEIRQKLFEFLDNSGDGTMDFHELMYALSTFCMFGPKEILQIVFSLADVSTNGDMTLENFKKLLGMIHEVETQDHPDLDRAIKFTESEIGNRIDFDQMYRIHLKYPRCFKPCFDMQFAMMKKFLGMSFWNRKKSIYEQARAALNEAYETEAKELKKMQLKRLQEEHGVETGLARIQKSFRQTARSTLVKTAPILQNTLSKVGVSVKFLEDGESDDESSEEDDDSDEE</sequence>
<protein>
    <recommendedName>
        <fullName evidence="4">EF-hand domain-containing protein</fullName>
    </recommendedName>
</protein>
<dbReference type="SMART" id="SM00054">
    <property type="entry name" value="EFh"/>
    <property type="match status" value="3"/>
</dbReference>
<dbReference type="EMBL" id="HBHK01001744">
    <property type="protein sequence ID" value="CAD9664559.1"/>
    <property type="molecule type" value="Transcribed_RNA"/>
</dbReference>
<gene>
    <name evidence="5" type="ORF">QSP1433_LOCUS1065</name>
</gene>
<dbReference type="InterPro" id="IPR002048">
    <property type="entry name" value="EF_hand_dom"/>
</dbReference>
<evidence type="ECO:0000256" key="1">
    <source>
        <dbReference type="ARBA" id="ARBA00022723"/>
    </source>
</evidence>
<dbReference type="PROSITE" id="PS00018">
    <property type="entry name" value="EF_HAND_1"/>
    <property type="match status" value="1"/>
</dbReference>
<dbReference type="PANTHER" id="PTHR45942">
    <property type="entry name" value="PROTEIN PHOSPATASE 3 REGULATORY SUBUNIT B ALPHA ISOFORM TYPE 1"/>
    <property type="match status" value="1"/>
</dbReference>
<name>A0A7S2R9F5_9STRA</name>
<reference evidence="5" key="1">
    <citation type="submission" date="2021-01" db="EMBL/GenBank/DDBJ databases">
        <authorList>
            <person name="Corre E."/>
            <person name="Pelletier E."/>
            <person name="Niang G."/>
            <person name="Scheremetjew M."/>
            <person name="Finn R."/>
            <person name="Kale V."/>
            <person name="Holt S."/>
            <person name="Cochrane G."/>
            <person name="Meng A."/>
            <person name="Brown T."/>
            <person name="Cohen L."/>
        </authorList>
    </citation>
    <scope>NUCLEOTIDE SEQUENCE</scope>
    <source>
        <strain evidence="5">NY070348D</strain>
    </source>
</reference>
<keyword evidence="1" id="KW-0479">Metal-binding</keyword>
<dbReference type="Pfam" id="PF13202">
    <property type="entry name" value="EF-hand_5"/>
    <property type="match status" value="1"/>
</dbReference>
<dbReference type="InterPro" id="IPR018247">
    <property type="entry name" value="EF_Hand_1_Ca_BS"/>
</dbReference>
<dbReference type="Gene3D" id="1.10.238.10">
    <property type="entry name" value="EF-hand"/>
    <property type="match status" value="1"/>
</dbReference>
<dbReference type="InterPro" id="IPR011992">
    <property type="entry name" value="EF-hand-dom_pair"/>
</dbReference>
<dbReference type="PROSITE" id="PS50222">
    <property type="entry name" value="EF_HAND_2"/>
    <property type="match status" value="1"/>
</dbReference>
<keyword evidence="3" id="KW-0106">Calcium</keyword>
<dbReference type="AlphaFoldDB" id="A0A7S2R9F5"/>
<feature type="domain" description="EF-hand" evidence="4">
    <location>
        <begin position="266"/>
        <end position="301"/>
    </location>
</feature>
<organism evidence="5">
    <name type="scientific">Mucochytrium quahogii</name>
    <dbReference type="NCBI Taxonomy" id="96639"/>
    <lineage>
        <taxon>Eukaryota</taxon>
        <taxon>Sar</taxon>
        <taxon>Stramenopiles</taxon>
        <taxon>Bigyra</taxon>
        <taxon>Labyrinthulomycetes</taxon>
        <taxon>Thraustochytrida</taxon>
        <taxon>Thraustochytriidae</taxon>
        <taxon>Mucochytrium</taxon>
    </lineage>
</organism>
<accession>A0A7S2R9F5</accession>
<evidence type="ECO:0000313" key="5">
    <source>
        <dbReference type="EMBL" id="CAD9664559.1"/>
    </source>
</evidence>
<proteinExistence type="predicted"/>
<evidence type="ECO:0000256" key="2">
    <source>
        <dbReference type="ARBA" id="ARBA00022737"/>
    </source>
</evidence>
<keyword evidence="2" id="KW-0677">Repeat</keyword>
<dbReference type="SUPFAM" id="SSF47473">
    <property type="entry name" value="EF-hand"/>
    <property type="match status" value="1"/>
</dbReference>
<evidence type="ECO:0000259" key="4">
    <source>
        <dbReference type="PROSITE" id="PS50222"/>
    </source>
</evidence>
<dbReference type="GO" id="GO:0005509">
    <property type="term" value="F:calcium ion binding"/>
    <property type="evidence" value="ECO:0007669"/>
    <property type="project" value="InterPro"/>
</dbReference>
<evidence type="ECO:0000256" key="3">
    <source>
        <dbReference type="ARBA" id="ARBA00022837"/>
    </source>
</evidence>